<feature type="transmembrane region" description="Helical" evidence="11">
    <location>
        <begin position="12"/>
        <end position="31"/>
    </location>
</feature>
<keyword evidence="8 11" id="KW-1133">Transmembrane helix</keyword>
<sequence>MKRLVQNQFRRRILFSFLAVVIGFLALNGYLRYQTARSSLITEYTLNITNNFPSIFNEMVSSGYITPLEEGRKNKYYNSDSDDITIVICDINDNLLWDSMKKGPPSHVENICTDLPKDENKPILVQKQSGAAFISHSLTIHNLEGLPIQRVILLSRMEDKIDKLSTLKLQLAIAYSILILIAIFGVLWGYKRSFYPLDKLHNELKAIKNNNQNQLLYTYPAELEPIAKTINRLLEQQQQQSDKYKKAMDDLAHSLKTRVATCDALLYQQKPPIHEIMEQLHDMDNVIQHQLKRALMGSRGISKHNTLLAPIAAKLTKMFNKIHKDRNIEFIHNYSAEQTLPINYNDLMEILGNILENSYRFSSNYIILSVVERGEGVNVYIENDGATLPKDKIESVFLRGVRADELHPGTGIGLAVCEEIINSYNGDIWFIEQELGSRLEIFLPHQI</sequence>
<feature type="domain" description="Histidine kinase" evidence="12">
    <location>
        <begin position="250"/>
        <end position="447"/>
    </location>
</feature>
<proteinExistence type="predicted"/>
<comment type="caution">
    <text evidence="13">The sequence shown here is derived from an EMBL/GenBank/DDBJ whole genome shotgun (WGS) entry which is preliminary data.</text>
</comment>
<dbReference type="PANTHER" id="PTHR45436:SF4">
    <property type="entry name" value="SENSOR PROTEIN PHOQ"/>
    <property type="match status" value="1"/>
</dbReference>
<evidence type="ECO:0000256" key="2">
    <source>
        <dbReference type="ARBA" id="ARBA00004370"/>
    </source>
</evidence>
<dbReference type="SMART" id="SM00387">
    <property type="entry name" value="HATPase_c"/>
    <property type="match status" value="1"/>
</dbReference>
<keyword evidence="9 11" id="KW-0472">Membrane</keyword>
<dbReference type="PROSITE" id="PS50109">
    <property type="entry name" value="HIS_KIN"/>
    <property type="match status" value="1"/>
</dbReference>
<evidence type="ECO:0000256" key="1">
    <source>
        <dbReference type="ARBA" id="ARBA00000085"/>
    </source>
</evidence>
<dbReference type="AlphaFoldDB" id="A0A1B9NXC5"/>
<evidence type="ECO:0000259" key="12">
    <source>
        <dbReference type="PROSITE" id="PS50109"/>
    </source>
</evidence>
<dbReference type="InterPro" id="IPR050428">
    <property type="entry name" value="TCS_sensor_his_kinase"/>
</dbReference>
<organism evidence="13 14">
    <name type="scientific">Aliivibrio logei</name>
    <name type="common">Vibrio logei</name>
    <dbReference type="NCBI Taxonomy" id="688"/>
    <lineage>
        <taxon>Bacteria</taxon>
        <taxon>Pseudomonadati</taxon>
        <taxon>Pseudomonadota</taxon>
        <taxon>Gammaproteobacteria</taxon>
        <taxon>Vibrionales</taxon>
        <taxon>Vibrionaceae</taxon>
        <taxon>Aliivibrio</taxon>
    </lineage>
</organism>
<dbReference type="STRING" id="688.A6E04_01425"/>
<gene>
    <name evidence="13" type="ORF">A6E04_01425</name>
</gene>
<keyword evidence="4" id="KW-0597">Phosphoprotein</keyword>
<dbReference type="GO" id="GO:0005886">
    <property type="term" value="C:plasma membrane"/>
    <property type="evidence" value="ECO:0007669"/>
    <property type="project" value="TreeGrafter"/>
</dbReference>
<protein>
    <recommendedName>
        <fullName evidence="3">histidine kinase</fullName>
        <ecNumber evidence="3">2.7.13.3</ecNumber>
    </recommendedName>
</protein>
<evidence type="ECO:0000313" key="13">
    <source>
        <dbReference type="EMBL" id="OCH20367.1"/>
    </source>
</evidence>
<dbReference type="InterPro" id="IPR004358">
    <property type="entry name" value="Sig_transdc_His_kin-like_C"/>
</dbReference>
<dbReference type="EMBL" id="MAJU01000013">
    <property type="protein sequence ID" value="OCH20367.1"/>
    <property type="molecule type" value="Genomic_DNA"/>
</dbReference>
<keyword evidence="10" id="KW-0175">Coiled coil</keyword>
<keyword evidence="7 13" id="KW-0418">Kinase</keyword>
<dbReference type="PRINTS" id="PR00344">
    <property type="entry name" value="BCTRLSENSOR"/>
</dbReference>
<evidence type="ECO:0000256" key="8">
    <source>
        <dbReference type="ARBA" id="ARBA00022989"/>
    </source>
</evidence>
<dbReference type="Pfam" id="PF02518">
    <property type="entry name" value="HATPase_c"/>
    <property type="match status" value="1"/>
</dbReference>
<dbReference type="GO" id="GO:0000160">
    <property type="term" value="P:phosphorelay signal transduction system"/>
    <property type="evidence" value="ECO:0007669"/>
    <property type="project" value="TreeGrafter"/>
</dbReference>
<evidence type="ECO:0000256" key="11">
    <source>
        <dbReference type="SAM" id="Phobius"/>
    </source>
</evidence>
<evidence type="ECO:0000256" key="6">
    <source>
        <dbReference type="ARBA" id="ARBA00022692"/>
    </source>
</evidence>
<dbReference type="GO" id="GO:0005524">
    <property type="term" value="F:ATP binding"/>
    <property type="evidence" value="ECO:0007669"/>
    <property type="project" value="UniProtKB-KW"/>
</dbReference>
<dbReference type="SUPFAM" id="SSF55874">
    <property type="entry name" value="ATPase domain of HSP90 chaperone/DNA topoisomerase II/histidine kinase"/>
    <property type="match status" value="1"/>
</dbReference>
<accession>A0A1B9NXC5</accession>
<evidence type="ECO:0000256" key="4">
    <source>
        <dbReference type="ARBA" id="ARBA00022553"/>
    </source>
</evidence>
<dbReference type="EC" id="2.7.13.3" evidence="3"/>
<dbReference type="RefSeq" id="WP_065611654.1">
    <property type="nucleotide sequence ID" value="NZ_CAWMPN010000013.1"/>
</dbReference>
<keyword evidence="5" id="KW-0808">Transferase</keyword>
<dbReference type="GO" id="GO:0004673">
    <property type="term" value="F:protein histidine kinase activity"/>
    <property type="evidence" value="ECO:0007669"/>
    <property type="project" value="UniProtKB-EC"/>
</dbReference>
<dbReference type="InterPro" id="IPR036890">
    <property type="entry name" value="HATPase_C_sf"/>
</dbReference>
<evidence type="ECO:0000256" key="9">
    <source>
        <dbReference type="ARBA" id="ARBA00023136"/>
    </source>
</evidence>
<comment type="subcellular location">
    <subcellularLocation>
        <location evidence="2">Membrane</location>
    </subcellularLocation>
</comment>
<dbReference type="InterPro" id="IPR003594">
    <property type="entry name" value="HATPase_dom"/>
</dbReference>
<feature type="transmembrane region" description="Helical" evidence="11">
    <location>
        <begin position="172"/>
        <end position="190"/>
    </location>
</feature>
<feature type="coiled-coil region" evidence="10">
    <location>
        <begin position="227"/>
        <end position="254"/>
    </location>
</feature>
<reference evidence="13 14" key="1">
    <citation type="submission" date="2016-06" db="EMBL/GenBank/DDBJ databases">
        <authorList>
            <person name="Kjaerup R.B."/>
            <person name="Dalgaard T.S."/>
            <person name="Juul-Madsen H.R."/>
        </authorList>
    </citation>
    <scope>NUCLEOTIDE SEQUENCE [LARGE SCALE GENOMIC DNA]</scope>
    <source>
        <strain evidence="13 14">1S159</strain>
    </source>
</reference>
<name>A0A1B9NXC5_ALILO</name>
<keyword evidence="6 11" id="KW-0812">Transmembrane</keyword>
<dbReference type="Proteomes" id="UP000093523">
    <property type="component" value="Unassembled WGS sequence"/>
</dbReference>
<dbReference type="OrthoDB" id="9809567at2"/>
<evidence type="ECO:0000313" key="14">
    <source>
        <dbReference type="Proteomes" id="UP000093523"/>
    </source>
</evidence>
<dbReference type="Gene3D" id="3.30.565.10">
    <property type="entry name" value="Histidine kinase-like ATPase, C-terminal domain"/>
    <property type="match status" value="1"/>
</dbReference>
<evidence type="ECO:0000256" key="3">
    <source>
        <dbReference type="ARBA" id="ARBA00012438"/>
    </source>
</evidence>
<comment type="catalytic activity">
    <reaction evidence="1">
        <text>ATP + protein L-histidine = ADP + protein N-phospho-L-histidine.</text>
        <dbReference type="EC" id="2.7.13.3"/>
    </reaction>
</comment>
<dbReference type="InterPro" id="IPR005467">
    <property type="entry name" value="His_kinase_dom"/>
</dbReference>
<dbReference type="PANTHER" id="PTHR45436">
    <property type="entry name" value="SENSOR HISTIDINE KINASE YKOH"/>
    <property type="match status" value="1"/>
</dbReference>
<evidence type="ECO:0000256" key="5">
    <source>
        <dbReference type="ARBA" id="ARBA00022679"/>
    </source>
</evidence>
<evidence type="ECO:0000256" key="10">
    <source>
        <dbReference type="SAM" id="Coils"/>
    </source>
</evidence>
<evidence type="ECO:0000256" key="7">
    <source>
        <dbReference type="ARBA" id="ARBA00022777"/>
    </source>
</evidence>